<dbReference type="OrthoDB" id="8844724at2759"/>
<evidence type="ECO:0000256" key="3">
    <source>
        <dbReference type="ARBA" id="ARBA00022692"/>
    </source>
</evidence>
<evidence type="ECO:0000256" key="6">
    <source>
        <dbReference type="PROSITE-ProRule" id="PRU00581"/>
    </source>
</evidence>
<dbReference type="Pfam" id="PF00335">
    <property type="entry name" value="Tetraspanin"/>
    <property type="match status" value="1"/>
</dbReference>
<evidence type="ECO:0000313" key="10">
    <source>
        <dbReference type="EMBL" id="KAJ8252720.1"/>
    </source>
</evidence>
<keyword evidence="11" id="KW-1185">Reference proteome</keyword>
<dbReference type="CDD" id="cd03160">
    <property type="entry name" value="CD37_CD82_like_LEL"/>
    <property type="match status" value="1"/>
</dbReference>
<reference evidence="10" key="1">
    <citation type="journal article" date="2023" name="Science">
        <title>Genome structures resolve the early diversification of teleost fishes.</title>
        <authorList>
            <person name="Parey E."/>
            <person name="Louis A."/>
            <person name="Montfort J."/>
            <person name="Bouchez O."/>
            <person name="Roques C."/>
            <person name="Iampietro C."/>
            <person name="Lluch J."/>
            <person name="Castinel A."/>
            <person name="Donnadieu C."/>
            <person name="Desvignes T."/>
            <person name="Floi Bucao C."/>
            <person name="Jouanno E."/>
            <person name="Wen M."/>
            <person name="Mejri S."/>
            <person name="Dirks R."/>
            <person name="Jansen H."/>
            <person name="Henkel C."/>
            <person name="Chen W.J."/>
            <person name="Zahm M."/>
            <person name="Cabau C."/>
            <person name="Klopp C."/>
            <person name="Thompson A.W."/>
            <person name="Robinson-Rechavi M."/>
            <person name="Braasch I."/>
            <person name="Lecointre G."/>
            <person name="Bobe J."/>
            <person name="Postlethwait J.H."/>
            <person name="Berthelot C."/>
            <person name="Roest Crollius H."/>
            <person name="Guiguen Y."/>
        </authorList>
    </citation>
    <scope>NUCLEOTIDE SEQUENCE</scope>
    <source>
        <strain evidence="10">Concon-B</strain>
    </source>
</reference>
<evidence type="ECO:0000256" key="1">
    <source>
        <dbReference type="ARBA" id="ARBA00004141"/>
    </source>
</evidence>
<feature type="domain" description="MARVEL" evidence="9">
    <location>
        <begin position="106"/>
        <end position="298"/>
    </location>
</feature>
<feature type="transmembrane region" description="Helical" evidence="8">
    <location>
        <begin position="273"/>
        <end position="294"/>
    </location>
</feature>
<comment type="similarity">
    <text evidence="2">Belongs to the tetraspanin (TM4SF) family.</text>
</comment>
<dbReference type="PROSITE" id="PS00421">
    <property type="entry name" value="TM4_1"/>
    <property type="match status" value="1"/>
</dbReference>
<gene>
    <name evidence="10" type="ORF">COCON_G00220320</name>
</gene>
<keyword evidence="4 8" id="KW-1133">Transmembrane helix</keyword>
<dbReference type="EMBL" id="JAFJMO010000017">
    <property type="protein sequence ID" value="KAJ8252720.1"/>
    <property type="molecule type" value="Genomic_DNA"/>
</dbReference>
<feature type="transmembrane region" description="Helical" evidence="8">
    <location>
        <begin position="405"/>
        <end position="428"/>
    </location>
</feature>
<feature type="region of interest" description="Disordered" evidence="7">
    <location>
        <begin position="1"/>
        <end position="91"/>
    </location>
</feature>
<evidence type="ECO:0000259" key="9">
    <source>
        <dbReference type="PROSITE" id="PS51225"/>
    </source>
</evidence>
<comment type="subcellular location">
    <subcellularLocation>
        <location evidence="1">Membrane</location>
        <topology evidence="1">Multi-pass membrane protein</topology>
    </subcellularLocation>
</comment>
<evidence type="ECO:0000256" key="4">
    <source>
        <dbReference type="ARBA" id="ARBA00022989"/>
    </source>
</evidence>
<protein>
    <recommendedName>
        <fullName evidence="9">MARVEL domain-containing protein</fullName>
    </recommendedName>
</protein>
<feature type="transmembrane region" description="Helical" evidence="8">
    <location>
        <begin position="331"/>
        <end position="356"/>
    </location>
</feature>
<evidence type="ECO:0000256" key="8">
    <source>
        <dbReference type="SAM" id="Phobius"/>
    </source>
</evidence>
<organism evidence="10 11">
    <name type="scientific">Conger conger</name>
    <name type="common">Conger eel</name>
    <name type="synonym">Muraena conger</name>
    <dbReference type="NCBI Taxonomy" id="82655"/>
    <lineage>
        <taxon>Eukaryota</taxon>
        <taxon>Metazoa</taxon>
        <taxon>Chordata</taxon>
        <taxon>Craniata</taxon>
        <taxon>Vertebrata</taxon>
        <taxon>Euteleostomi</taxon>
        <taxon>Actinopterygii</taxon>
        <taxon>Neopterygii</taxon>
        <taxon>Teleostei</taxon>
        <taxon>Anguilliformes</taxon>
        <taxon>Congridae</taxon>
        <taxon>Conger</taxon>
    </lineage>
</organism>
<dbReference type="Proteomes" id="UP001152803">
    <property type="component" value="Unassembled WGS sequence"/>
</dbReference>
<keyword evidence="3 6" id="KW-0812">Transmembrane</keyword>
<dbReference type="SUPFAM" id="SSF48652">
    <property type="entry name" value="Tetraspanin"/>
    <property type="match status" value="1"/>
</dbReference>
<keyword evidence="5 6" id="KW-0472">Membrane</keyword>
<feature type="transmembrane region" description="Helical" evidence="8">
    <location>
        <begin position="182"/>
        <end position="203"/>
    </location>
</feature>
<feature type="transmembrane region" description="Helical" evidence="8">
    <location>
        <begin position="376"/>
        <end position="398"/>
    </location>
</feature>
<sequence length="576" mass="64405">MRKSEGGRHYESSPNGGRDPQHDRDHPRNKRRAEDRRDDQRYREERDPRQDRRNGREREYPDRARDTPPYRDSREPQETYTPSPVPPTEMDRHEPQFKEALYNFRYILTSRGLCQVMDFFVNMLIVICAGVSHSSSGGYRNLASLGGIYSYYFGGANAFTGAEADRVQELDRLFYQLKLPPYVFSMAAGGALMVYSLAVLLLGVFRVPFRWPGALLVEGVLDGLISLGYIPALAFYFIKIQESYNSPICKEREELYKSKGHQGFECQLHGADIAGGLFGVLGVIAFAFSAVLAIRAFRERAPPTSVAHLSLLIFQKTSRAMGKGCITATKYFLFLFNLLFFIFGALILGFGLWILLDNQSFIAVLQESSATLKVGSYILIAVGSLSMLMGFLGCVGAVHEIRCLLGLYFICLLLILISQVTAAVLIYFQKDLLKTEMSDIVSKIIVDYSGQNSTTELAWDYIQRSIHCCGWTGPGNWTENTVIRNSSQPLYPCSCWDPDLSEESTPESGFCTALSPTWPVYSTGCMVSVENWILSNSGVILGISIGVAVVELLGIILAVCLCKSIHQEDYSKVPKY</sequence>
<comment type="caution">
    <text evidence="10">The sequence shown here is derived from an EMBL/GenBank/DDBJ whole genome shotgun (WGS) entry which is preliminary data.</text>
</comment>
<dbReference type="PRINTS" id="PR00259">
    <property type="entry name" value="TMFOUR"/>
</dbReference>
<accession>A0A9Q1CZ63</accession>
<evidence type="ECO:0000256" key="5">
    <source>
        <dbReference type="ARBA" id="ARBA00023136"/>
    </source>
</evidence>
<dbReference type="InterPro" id="IPR018503">
    <property type="entry name" value="Tetraspanin_CS"/>
</dbReference>
<dbReference type="AlphaFoldDB" id="A0A9Q1CZ63"/>
<feature type="transmembrane region" description="Helical" evidence="8">
    <location>
        <begin position="112"/>
        <end position="132"/>
    </location>
</feature>
<feature type="transmembrane region" description="Helical" evidence="8">
    <location>
        <begin position="215"/>
        <end position="238"/>
    </location>
</feature>
<dbReference type="PANTHER" id="PTHR19282">
    <property type="entry name" value="TETRASPANIN"/>
    <property type="match status" value="1"/>
</dbReference>
<name>A0A9Q1CZ63_CONCO</name>
<evidence type="ECO:0000256" key="2">
    <source>
        <dbReference type="ARBA" id="ARBA00006840"/>
    </source>
</evidence>
<feature type="transmembrane region" description="Helical" evidence="8">
    <location>
        <begin position="539"/>
        <end position="562"/>
    </location>
</feature>
<dbReference type="InterPro" id="IPR008253">
    <property type="entry name" value="Marvel"/>
</dbReference>
<dbReference type="InterPro" id="IPR008952">
    <property type="entry name" value="Tetraspanin_EC2_sf"/>
</dbReference>
<evidence type="ECO:0000313" key="11">
    <source>
        <dbReference type="Proteomes" id="UP001152803"/>
    </source>
</evidence>
<feature type="compositionally biased region" description="Basic and acidic residues" evidence="7">
    <location>
        <begin position="1"/>
        <end position="11"/>
    </location>
</feature>
<proteinExistence type="inferred from homology"/>
<dbReference type="InterPro" id="IPR018499">
    <property type="entry name" value="Tetraspanin/Peripherin"/>
</dbReference>
<evidence type="ECO:0000256" key="7">
    <source>
        <dbReference type="SAM" id="MobiDB-lite"/>
    </source>
</evidence>
<dbReference type="GO" id="GO:0005886">
    <property type="term" value="C:plasma membrane"/>
    <property type="evidence" value="ECO:0007669"/>
    <property type="project" value="TreeGrafter"/>
</dbReference>
<dbReference type="PANTHER" id="PTHR19282:SF44">
    <property type="entry name" value="CD82 ANTIGEN"/>
    <property type="match status" value="1"/>
</dbReference>
<dbReference type="PROSITE" id="PS51225">
    <property type="entry name" value="MARVEL"/>
    <property type="match status" value="1"/>
</dbReference>
<dbReference type="Gene3D" id="1.10.1450.10">
    <property type="entry name" value="Tetraspanin"/>
    <property type="match status" value="1"/>
</dbReference>
<feature type="compositionally biased region" description="Basic and acidic residues" evidence="7">
    <location>
        <begin position="19"/>
        <end position="77"/>
    </location>
</feature>